<protein>
    <submittedName>
        <fullName evidence="2">Uncharacterized protein</fullName>
    </submittedName>
</protein>
<dbReference type="Proteomes" id="UP000193689">
    <property type="component" value="Unassembled WGS sequence"/>
</dbReference>
<gene>
    <name evidence="2" type="ORF">BCR38DRAFT_447317</name>
</gene>
<feature type="region of interest" description="Disordered" evidence="1">
    <location>
        <begin position="65"/>
        <end position="103"/>
    </location>
</feature>
<proteinExistence type="predicted"/>
<sequence length="103" mass="11154">MQEGSTCSQHMSQHIEMALPTRHSPDTSLHGSRSLDRVGVPIRRQRTTLTLGACTVMENSCHGVTPLTRPGSPPPMYPGPGEIRSETALPNTAGYRSTCDSHE</sequence>
<dbReference type="InParanoid" id="A0A1Y2DGQ6"/>
<comment type="caution">
    <text evidence="2">The sequence shown here is derived from an EMBL/GenBank/DDBJ whole genome shotgun (WGS) entry which is preliminary data.</text>
</comment>
<reference evidence="2 3" key="1">
    <citation type="submission" date="2016-07" db="EMBL/GenBank/DDBJ databases">
        <title>Pervasive Adenine N6-methylation of Active Genes in Fungi.</title>
        <authorList>
            <consortium name="DOE Joint Genome Institute"/>
            <person name="Mondo S.J."/>
            <person name="Dannebaum R.O."/>
            <person name="Kuo R.C."/>
            <person name="Labutti K."/>
            <person name="Haridas S."/>
            <person name="Kuo A."/>
            <person name="Salamov A."/>
            <person name="Ahrendt S.R."/>
            <person name="Lipzen A."/>
            <person name="Sullivan W."/>
            <person name="Andreopoulos W.B."/>
            <person name="Clum A."/>
            <person name="Lindquist E."/>
            <person name="Daum C."/>
            <person name="Ramamoorthy G.K."/>
            <person name="Gryganskyi A."/>
            <person name="Culley D."/>
            <person name="Magnuson J.K."/>
            <person name="James T.Y."/>
            <person name="O'Malley M.A."/>
            <person name="Stajich J.E."/>
            <person name="Spatafora J.W."/>
            <person name="Visel A."/>
            <person name="Grigoriev I.V."/>
        </authorList>
    </citation>
    <scope>NUCLEOTIDE SEQUENCE [LARGE SCALE GENOMIC DNA]</scope>
    <source>
        <strain evidence="2 3">CBS 129021</strain>
    </source>
</reference>
<dbReference type="AlphaFoldDB" id="A0A1Y2DGQ6"/>
<name>A0A1Y2DGQ6_9PEZI</name>
<dbReference type="RefSeq" id="XP_040711355.1">
    <property type="nucleotide sequence ID" value="XM_040861140.1"/>
</dbReference>
<evidence type="ECO:0000313" key="3">
    <source>
        <dbReference type="Proteomes" id="UP000193689"/>
    </source>
</evidence>
<keyword evidence="3" id="KW-1185">Reference proteome</keyword>
<dbReference type="EMBL" id="MCFJ01000016">
    <property type="protein sequence ID" value="ORY58438.1"/>
    <property type="molecule type" value="Genomic_DNA"/>
</dbReference>
<evidence type="ECO:0000256" key="1">
    <source>
        <dbReference type="SAM" id="MobiDB-lite"/>
    </source>
</evidence>
<evidence type="ECO:0000313" key="2">
    <source>
        <dbReference type="EMBL" id="ORY58438.1"/>
    </source>
</evidence>
<feature type="compositionally biased region" description="Polar residues" evidence="1">
    <location>
        <begin position="1"/>
        <end position="12"/>
    </location>
</feature>
<accession>A0A1Y2DGQ6</accession>
<dbReference type="GeneID" id="63777352"/>
<feature type="region of interest" description="Disordered" evidence="1">
    <location>
        <begin position="1"/>
        <end position="40"/>
    </location>
</feature>
<organism evidence="2 3">
    <name type="scientific">Pseudomassariella vexata</name>
    <dbReference type="NCBI Taxonomy" id="1141098"/>
    <lineage>
        <taxon>Eukaryota</taxon>
        <taxon>Fungi</taxon>
        <taxon>Dikarya</taxon>
        <taxon>Ascomycota</taxon>
        <taxon>Pezizomycotina</taxon>
        <taxon>Sordariomycetes</taxon>
        <taxon>Xylariomycetidae</taxon>
        <taxon>Amphisphaeriales</taxon>
        <taxon>Pseudomassariaceae</taxon>
        <taxon>Pseudomassariella</taxon>
    </lineage>
</organism>